<keyword evidence="5 6" id="KW-0472">Membrane</keyword>
<keyword evidence="3 6" id="KW-0812">Transmembrane</keyword>
<evidence type="ECO:0000256" key="2">
    <source>
        <dbReference type="ARBA" id="ARBA00009012"/>
    </source>
</evidence>
<dbReference type="AlphaFoldDB" id="D8LMW9"/>
<accession>D8LMW9</accession>
<keyword evidence="4 6" id="KW-1133">Transmembrane helix</keyword>
<reference evidence="7 8" key="1">
    <citation type="journal article" date="2010" name="Nature">
        <title>The Ectocarpus genome and the independent evolution of multicellularity in brown algae.</title>
        <authorList>
            <person name="Cock J.M."/>
            <person name="Sterck L."/>
            <person name="Rouze P."/>
            <person name="Scornet D."/>
            <person name="Allen A.E."/>
            <person name="Amoutzias G."/>
            <person name="Anthouard V."/>
            <person name="Artiguenave F."/>
            <person name="Aury J.M."/>
            <person name="Badger J.H."/>
            <person name="Beszteri B."/>
            <person name="Billiau K."/>
            <person name="Bonnet E."/>
            <person name="Bothwell J.H."/>
            <person name="Bowler C."/>
            <person name="Boyen C."/>
            <person name="Brownlee C."/>
            <person name="Carrano C.J."/>
            <person name="Charrier B."/>
            <person name="Cho G.Y."/>
            <person name="Coelho S.M."/>
            <person name="Collen J."/>
            <person name="Corre E."/>
            <person name="Da Silva C."/>
            <person name="Delage L."/>
            <person name="Delaroque N."/>
            <person name="Dittami S.M."/>
            <person name="Doulbeau S."/>
            <person name="Elias M."/>
            <person name="Farnham G."/>
            <person name="Gachon C.M."/>
            <person name="Gschloessl B."/>
            <person name="Heesch S."/>
            <person name="Jabbari K."/>
            <person name="Jubin C."/>
            <person name="Kawai H."/>
            <person name="Kimura K."/>
            <person name="Kloareg B."/>
            <person name="Kupper F.C."/>
            <person name="Lang D."/>
            <person name="Le Bail A."/>
            <person name="Leblanc C."/>
            <person name="Lerouge P."/>
            <person name="Lohr M."/>
            <person name="Lopez P.J."/>
            <person name="Martens C."/>
            <person name="Maumus F."/>
            <person name="Michel G."/>
            <person name="Miranda-Saavedra D."/>
            <person name="Morales J."/>
            <person name="Moreau H."/>
            <person name="Motomura T."/>
            <person name="Nagasato C."/>
            <person name="Napoli C.A."/>
            <person name="Nelson D.R."/>
            <person name="Nyvall-Collen P."/>
            <person name="Peters A.F."/>
            <person name="Pommier C."/>
            <person name="Potin P."/>
            <person name="Poulain J."/>
            <person name="Quesneville H."/>
            <person name="Read B."/>
            <person name="Rensing S.A."/>
            <person name="Ritter A."/>
            <person name="Rousvoal S."/>
            <person name="Samanta M."/>
            <person name="Samson G."/>
            <person name="Schroeder D.C."/>
            <person name="Segurens B."/>
            <person name="Strittmatter M."/>
            <person name="Tonon T."/>
            <person name="Tregear J.W."/>
            <person name="Valentin K."/>
            <person name="von Dassow P."/>
            <person name="Yamagishi T."/>
            <person name="Van de Peer Y."/>
            <person name="Wincker P."/>
        </authorList>
    </citation>
    <scope>NUCLEOTIDE SEQUENCE [LARGE SCALE GENOMIC DNA]</scope>
    <source>
        <strain evidence="8">Ec32 / CCAP1310/4</strain>
    </source>
</reference>
<feature type="transmembrane region" description="Helical" evidence="6">
    <location>
        <begin position="12"/>
        <end position="29"/>
    </location>
</feature>
<evidence type="ECO:0000256" key="5">
    <source>
        <dbReference type="ARBA" id="ARBA00023136"/>
    </source>
</evidence>
<name>D8LMW9_ECTSI</name>
<evidence type="ECO:0008006" key="9">
    <source>
        <dbReference type="Google" id="ProtNLM"/>
    </source>
</evidence>
<evidence type="ECO:0000256" key="1">
    <source>
        <dbReference type="ARBA" id="ARBA00004141"/>
    </source>
</evidence>
<keyword evidence="8" id="KW-1185">Reference proteome</keyword>
<proteinExistence type="inferred from homology"/>
<gene>
    <name evidence="7" type="ORF">Esi_0041_0130</name>
</gene>
<dbReference type="PANTHER" id="PTHR13353">
    <property type="entry name" value="TRANSMEMBRANE PROTEIN 19"/>
    <property type="match status" value="1"/>
</dbReference>
<dbReference type="EMBL" id="FN648608">
    <property type="protein sequence ID" value="CBN74770.1"/>
    <property type="molecule type" value="Genomic_DNA"/>
</dbReference>
<feature type="transmembrane region" description="Helical" evidence="6">
    <location>
        <begin position="41"/>
        <end position="64"/>
    </location>
</feature>
<evidence type="ECO:0000313" key="7">
    <source>
        <dbReference type="EMBL" id="CBN74770.1"/>
    </source>
</evidence>
<comment type="subcellular location">
    <subcellularLocation>
        <location evidence="1">Membrane</location>
        <topology evidence="1">Multi-pass membrane protein</topology>
    </subcellularLocation>
</comment>
<dbReference type="OMA" id="TNCEENF"/>
<evidence type="ECO:0000256" key="4">
    <source>
        <dbReference type="ARBA" id="ARBA00022989"/>
    </source>
</evidence>
<dbReference type="OrthoDB" id="30881at2759"/>
<comment type="similarity">
    <text evidence="2">Belongs to the TMEM19 family.</text>
</comment>
<protein>
    <recommendedName>
        <fullName evidence="9">Transmembrane protein 19</fullName>
    </recommendedName>
</protein>
<dbReference type="Proteomes" id="UP000002630">
    <property type="component" value="Linkage Group LG15"/>
</dbReference>
<dbReference type="InParanoid" id="D8LMW9"/>
<evidence type="ECO:0000256" key="6">
    <source>
        <dbReference type="SAM" id="Phobius"/>
    </source>
</evidence>
<sequence>MGIELAQWWPLGRWGVASVLASYMSVSGLKKKSLNRSGAMAAFFVGLVSLGLSLRLGLTLILFYKSSSILTKVGFERKAKLTDDYKEGGQRGAAQVLSCSLFATILAVHHTVVTGAGDSLVDFESDPLAGALLCAYLGFYACCAGDTWSSELGVLSKTPPRLITKPWKTVPPGTNGGMSLMGTVASVAAGVVMGAGRCS</sequence>
<dbReference type="GO" id="GO:0016020">
    <property type="term" value="C:membrane"/>
    <property type="evidence" value="ECO:0007669"/>
    <property type="project" value="UniProtKB-SubCell"/>
</dbReference>
<evidence type="ECO:0000313" key="8">
    <source>
        <dbReference type="Proteomes" id="UP000002630"/>
    </source>
</evidence>
<organism evidence="7 8">
    <name type="scientific">Ectocarpus siliculosus</name>
    <name type="common">Brown alga</name>
    <name type="synonym">Conferva siliculosa</name>
    <dbReference type="NCBI Taxonomy" id="2880"/>
    <lineage>
        <taxon>Eukaryota</taxon>
        <taxon>Sar</taxon>
        <taxon>Stramenopiles</taxon>
        <taxon>Ochrophyta</taxon>
        <taxon>PX clade</taxon>
        <taxon>Phaeophyceae</taxon>
        <taxon>Ectocarpales</taxon>
        <taxon>Ectocarpaceae</taxon>
        <taxon>Ectocarpus</taxon>
    </lineage>
</organism>
<dbReference type="InterPro" id="IPR002794">
    <property type="entry name" value="DUF92_TMEM19"/>
</dbReference>
<dbReference type="EMBL" id="FN649740">
    <property type="protein sequence ID" value="CBN74770.1"/>
    <property type="molecule type" value="Genomic_DNA"/>
</dbReference>
<dbReference type="PANTHER" id="PTHR13353:SF5">
    <property type="entry name" value="TRANSMEMBRANE PROTEIN 19"/>
    <property type="match status" value="1"/>
</dbReference>
<evidence type="ECO:0000256" key="3">
    <source>
        <dbReference type="ARBA" id="ARBA00022692"/>
    </source>
</evidence>
<dbReference type="eggNOG" id="KOG4491">
    <property type="taxonomic scope" value="Eukaryota"/>
</dbReference>
<dbReference type="Pfam" id="PF01940">
    <property type="entry name" value="DUF92"/>
    <property type="match status" value="1"/>
</dbReference>